<proteinExistence type="predicted"/>
<sequence length="233" mass="25986">MLPNAIVGDLDSIDPYVREHFERLNVEIIKESEQYSTDFTKCLRYLKNNFENIISSSPAFSADHENFPRKQQRYLDIVVLGGLGGRVDQAFSQIHSLYTASQSTADKPPGDLYLISEESISFLLCEGRNTILTPGGGALESRKKFASGLEFTECCFSENVGIIPVGGTSVINTKGFEWDVRDWETKFGGQLSTSNHIRADAVEVNTTIPVLFTMELADWLKCTECPVFAESHQ</sequence>
<comment type="caution">
    <text evidence="1">The sequence shown here is derived from an EMBL/GenBank/DDBJ whole genome shotgun (WGS) entry which is preliminary data.</text>
</comment>
<dbReference type="EMBL" id="JALBCA010000059">
    <property type="protein sequence ID" value="KAI2385373.1"/>
    <property type="molecule type" value="Genomic_DNA"/>
</dbReference>
<organism evidence="1">
    <name type="scientific">Ophidiomyces ophidiicola</name>
    <dbReference type="NCBI Taxonomy" id="1387563"/>
    <lineage>
        <taxon>Eukaryota</taxon>
        <taxon>Fungi</taxon>
        <taxon>Dikarya</taxon>
        <taxon>Ascomycota</taxon>
        <taxon>Pezizomycotina</taxon>
        <taxon>Eurotiomycetes</taxon>
        <taxon>Eurotiomycetidae</taxon>
        <taxon>Onygenales</taxon>
        <taxon>Onygenaceae</taxon>
        <taxon>Ophidiomyces</taxon>
    </lineage>
</organism>
<dbReference type="EC" id="2.7.6.2" evidence="1"/>
<gene>
    <name evidence="1" type="primary">THI80</name>
    <name evidence="1" type="ORF">LOY88_004107</name>
</gene>
<evidence type="ECO:0000313" key="1">
    <source>
        <dbReference type="EMBL" id="KAI2385373.1"/>
    </source>
</evidence>
<name>A0ACB8UXF7_9EURO</name>
<reference evidence="1" key="1">
    <citation type="journal article" date="2022" name="bioRxiv">
        <title>Population genetic analysis of Ophidiomyces ophidiicola, the causative agent of snake fungal disease, indicates recent introductions to the USA.</title>
        <authorList>
            <person name="Ladner J.T."/>
            <person name="Palmer J.M."/>
            <person name="Ettinger C.L."/>
            <person name="Stajich J.E."/>
            <person name="Farrell T.M."/>
            <person name="Glorioso B.M."/>
            <person name="Lawson B."/>
            <person name="Price S.J."/>
            <person name="Stengle A.G."/>
            <person name="Grear D.A."/>
            <person name="Lorch J.M."/>
        </authorList>
    </citation>
    <scope>NUCLEOTIDE SEQUENCE</scope>
    <source>
        <strain evidence="1">NWHC 24266-5</strain>
    </source>
</reference>
<accession>A0ACB8UXF7</accession>
<keyword evidence="1" id="KW-0808">Transferase</keyword>
<protein>
    <submittedName>
        <fullName evidence="1">Thiamine pyrophosphokinase</fullName>
        <ecNumber evidence="1">2.7.6.2</ecNumber>
    </submittedName>
</protein>